<evidence type="ECO:0000256" key="14">
    <source>
        <dbReference type="HAMAP-Rule" id="MF_00154"/>
    </source>
</evidence>
<dbReference type="RefSeq" id="WP_064028512.1">
    <property type="nucleotide sequence ID" value="NZ_LUUK01000166.1"/>
</dbReference>
<reference evidence="16" key="1">
    <citation type="submission" date="2016-03" db="EMBL/GenBank/DDBJ databases">
        <authorList>
            <person name="Heylen K."/>
            <person name="De Vos P."/>
            <person name="Vekeman B."/>
        </authorList>
    </citation>
    <scope>NUCLEOTIDE SEQUENCE [LARGE SCALE GENOMIC DNA]</scope>
    <source>
        <strain evidence="16">R-45383</strain>
    </source>
</reference>
<evidence type="ECO:0000256" key="7">
    <source>
        <dbReference type="ARBA" id="ARBA00022989"/>
    </source>
</evidence>
<keyword evidence="4 14" id="KW-1003">Cell membrane</keyword>
<evidence type="ECO:0000256" key="11">
    <source>
        <dbReference type="ARBA" id="ARBA00040810"/>
    </source>
</evidence>
<evidence type="ECO:0000256" key="5">
    <source>
        <dbReference type="ARBA" id="ARBA00022679"/>
    </source>
</evidence>
<dbReference type="NCBIfam" id="TIGR01473">
    <property type="entry name" value="cyoE_ctaB"/>
    <property type="match status" value="1"/>
</dbReference>
<dbReference type="OrthoDB" id="9814417at2"/>
<evidence type="ECO:0000256" key="3">
    <source>
        <dbReference type="ARBA" id="ARBA00012292"/>
    </source>
</evidence>
<feature type="transmembrane region" description="Helical" evidence="14">
    <location>
        <begin position="91"/>
        <end position="111"/>
    </location>
</feature>
<dbReference type="PANTHER" id="PTHR43448:SF7">
    <property type="entry name" value="4-HYDROXYBENZOATE SOLANESYLTRANSFERASE"/>
    <property type="match status" value="1"/>
</dbReference>
<proteinExistence type="inferred from homology"/>
<dbReference type="PANTHER" id="PTHR43448">
    <property type="entry name" value="PROTOHEME IX FARNESYLTRANSFERASE, MITOCHONDRIAL"/>
    <property type="match status" value="1"/>
</dbReference>
<dbReference type="UniPathway" id="UPA00834">
    <property type="reaction ID" value="UER00712"/>
</dbReference>
<dbReference type="InterPro" id="IPR044878">
    <property type="entry name" value="UbiA_sf"/>
</dbReference>
<comment type="caution">
    <text evidence="15">The sequence shown here is derived from an EMBL/GenBank/DDBJ whole genome shotgun (WGS) entry which is preliminary data.</text>
</comment>
<dbReference type="STRING" id="702114.A1355_05450"/>
<keyword evidence="5 14" id="KW-0808">Transferase</keyword>
<feature type="transmembrane region" description="Helical" evidence="14">
    <location>
        <begin position="48"/>
        <end position="70"/>
    </location>
</feature>
<evidence type="ECO:0000256" key="9">
    <source>
        <dbReference type="ARBA" id="ARBA00023136"/>
    </source>
</evidence>
<comment type="function">
    <text evidence="14">Converts heme B (protoheme IX) to heme O by substitution of the vinyl group on carbon 2 of heme B porphyrin ring with a hydroxyethyl farnesyl side group.</text>
</comment>
<dbReference type="Gene3D" id="1.10.357.140">
    <property type="entry name" value="UbiA prenyltransferase"/>
    <property type="match status" value="1"/>
</dbReference>
<evidence type="ECO:0000313" key="16">
    <source>
        <dbReference type="Proteomes" id="UP000077628"/>
    </source>
</evidence>
<dbReference type="HAMAP" id="MF_00154">
    <property type="entry name" value="CyoE_CtaB"/>
    <property type="match status" value="1"/>
</dbReference>
<feature type="transmembrane region" description="Helical" evidence="14">
    <location>
        <begin position="214"/>
        <end position="235"/>
    </location>
</feature>
<comment type="similarity">
    <text evidence="14">Belongs to the UbiA prenyltransferase family. Protoheme IX farnesyltransferase subfamily.</text>
</comment>
<keyword evidence="7 14" id="KW-1133">Transmembrane helix</keyword>
<dbReference type="GO" id="GO:0005886">
    <property type="term" value="C:plasma membrane"/>
    <property type="evidence" value="ECO:0007669"/>
    <property type="project" value="UniProtKB-SubCell"/>
</dbReference>
<dbReference type="Proteomes" id="UP000077628">
    <property type="component" value="Unassembled WGS sequence"/>
</dbReference>
<comment type="pathway">
    <text evidence="2 14">Porphyrin-containing compound metabolism; heme O biosynthesis; heme O from protoheme: step 1/1.</text>
</comment>
<evidence type="ECO:0000256" key="2">
    <source>
        <dbReference type="ARBA" id="ARBA00004919"/>
    </source>
</evidence>
<dbReference type="EC" id="2.5.1.141" evidence="3 14"/>
<evidence type="ECO:0000256" key="6">
    <source>
        <dbReference type="ARBA" id="ARBA00022692"/>
    </source>
</evidence>
<comment type="subcellular location">
    <subcellularLocation>
        <location evidence="1 14">Cell membrane</location>
        <topology evidence="1 14">Multi-pass membrane protein</topology>
    </subcellularLocation>
</comment>
<dbReference type="NCBIfam" id="NF003349">
    <property type="entry name" value="PRK04375.1-2"/>
    <property type="match status" value="1"/>
</dbReference>
<evidence type="ECO:0000256" key="1">
    <source>
        <dbReference type="ARBA" id="ARBA00004651"/>
    </source>
</evidence>
<organism evidence="15 16">
    <name type="scientific">Methylomonas koyamae</name>
    <dbReference type="NCBI Taxonomy" id="702114"/>
    <lineage>
        <taxon>Bacteria</taxon>
        <taxon>Pseudomonadati</taxon>
        <taxon>Pseudomonadota</taxon>
        <taxon>Gammaproteobacteria</taxon>
        <taxon>Methylococcales</taxon>
        <taxon>Methylococcaceae</taxon>
        <taxon>Methylomonas</taxon>
    </lineage>
</organism>
<evidence type="ECO:0000256" key="12">
    <source>
        <dbReference type="ARBA" id="ARBA00042475"/>
    </source>
</evidence>
<gene>
    <name evidence="14" type="primary">cyoE</name>
    <name evidence="15" type="ORF">A1355_05450</name>
</gene>
<evidence type="ECO:0000256" key="8">
    <source>
        <dbReference type="ARBA" id="ARBA00023133"/>
    </source>
</evidence>
<dbReference type="GO" id="GO:0048034">
    <property type="term" value="P:heme O biosynthetic process"/>
    <property type="evidence" value="ECO:0007669"/>
    <property type="project" value="UniProtKB-UniRule"/>
</dbReference>
<evidence type="ECO:0000256" key="4">
    <source>
        <dbReference type="ARBA" id="ARBA00022475"/>
    </source>
</evidence>
<dbReference type="AlphaFoldDB" id="A0A177NNY2"/>
<accession>A0A177NNY2</accession>
<dbReference type="Pfam" id="PF01040">
    <property type="entry name" value="UbiA"/>
    <property type="match status" value="1"/>
</dbReference>
<evidence type="ECO:0000256" key="10">
    <source>
        <dbReference type="ARBA" id="ARBA00030253"/>
    </source>
</evidence>
<feature type="transmembrane region" description="Helical" evidence="14">
    <location>
        <begin position="170"/>
        <end position="193"/>
    </location>
</feature>
<keyword evidence="6 14" id="KW-0812">Transmembrane</keyword>
<comment type="miscellaneous">
    <text evidence="14">Carbon 2 of the heme B porphyrin ring is defined according to the Fischer nomenclature.</text>
</comment>
<feature type="transmembrane region" description="Helical" evidence="14">
    <location>
        <begin position="117"/>
        <end position="138"/>
    </location>
</feature>
<feature type="transmembrane region" description="Helical" evidence="14">
    <location>
        <begin position="271"/>
        <end position="290"/>
    </location>
</feature>
<sequence length="299" mass="32692">MRSRMTDKPALSWKNYLELCKPRVVALIVFTAIVGMLLAVPGMPPLALFVYATIGIGLAASSAAAINHFIDQEADAEMARTRNRPLPTGELNSRQVLLFAAAIGLFAMGLLAGLVNVLTAVLTFLSLIGYAFVYTIYLKKATPQNIVIGGAAGAAPPVLGWAAMTGNVHPHALLLFLIIFVWTPPHFWALAIAKREEYAKVSIPMLPVTHGVEFTRLQILLYTILLLITTLLPYLTGMTGLIYLASAVLLGLGFLYYAVQMMRKKDNKTAMRTFGYSIVYLMLIFAALLIDHYFPLSLS</sequence>
<evidence type="ECO:0000313" key="15">
    <source>
        <dbReference type="EMBL" id="OAI18750.1"/>
    </source>
</evidence>
<evidence type="ECO:0000256" key="13">
    <source>
        <dbReference type="ARBA" id="ARBA00047690"/>
    </source>
</evidence>
<feature type="transmembrane region" description="Helical" evidence="14">
    <location>
        <begin position="24"/>
        <end position="42"/>
    </location>
</feature>
<dbReference type="CDD" id="cd13957">
    <property type="entry name" value="PT_UbiA_Cox10"/>
    <property type="match status" value="1"/>
</dbReference>
<keyword evidence="16" id="KW-1185">Reference proteome</keyword>
<feature type="transmembrane region" description="Helical" evidence="14">
    <location>
        <begin position="241"/>
        <end position="259"/>
    </location>
</feature>
<dbReference type="GO" id="GO:0008495">
    <property type="term" value="F:protoheme IX farnesyltransferase activity"/>
    <property type="evidence" value="ECO:0007669"/>
    <property type="project" value="UniProtKB-UniRule"/>
</dbReference>
<keyword evidence="8 14" id="KW-0350">Heme biosynthesis</keyword>
<dbReference type="EMBL" id="LUUK01000166">
    <property type="protein sequence ID" value="OAI18750.1"/>
    <property type="molecule type" value="Genomic_DNA"/>
</dbReference>
<name>A0A177NNY2_9GAMM</name>
<protein>
    <recommendedName>
        <fullName evidence="11 14">Protoheme IX farnesyltransferase</fullName>
        <ecNumber evidence="3 14">2.5.1.141</ecNumber>
    </recommendedName>
    <alternativeName>
        <fullName evidence="12 14">Heme B farnesyltransferase</fullName>
    </alternativeName>
    <alternativeName>
        <fullName evidence="10 14">Heme O synthase</fullName>
    </alternativeName>
</protein>
<dbReference type="InterPro" id="IPR000537">
    <property type="entry name" value="UbiA_prenyltransferase"/>
</dbReference>
<comment type="catalytic activity">
    <reaction evidence="13 14">
        <text>heme b + (2E,6E)-farnesyl diphosphate + H2O = Fe(II)-heme o + diphosphate</text>
        <dbReference type="Rhea" id="RHEA:28070"/>
        <dbReference type="ChEBI" id="CHEBI:15377"/>
        <dbReference type="ChEBI" id="CHEBI:33019"/>
        <dbReference type="ChEBI" id="CHEBI:60344"/>
        <dbReference type="ChEBI" id="CHEBI:60530"/>
        <dbReference type="ChEBI" id="CHEBI:175763"/>
        <dbReference type="EC" id="2.5.1.141"/>
    </reaction>
</comment>
<keyword evidence="9 14" id="KW-0472">Membrane</keyword>
<dbReference type="InterPro" id="IPR006369">
    <property type="entry name" value="Protohaem_IX_farnesylTrfase"/>
</dbReference>
<feature type="transmembrane region" description="Helical" evidence="14">
    <location>
        <begin position="145"/>
        <end position="164"/>
    </location>
</feature>